<dbReference type="InterPro" id="IPR007029">
    <property type="entry name" value="YHS_dom"/>
</dbReference>
<dbReference type="Gene3D" id="1.10.620.20">
    <property type="entry name" value="Ribonucleotide Reductase, subunit A"/>
    <property type="match status" value="1"/>
</dbReference>
<dbReference type="AlphaFoldDB" id="A0AA35CMN6"/>
<organism evidence="3 4">
    <name type="scientific">Caldinitratiruptor microaerophilus</name>
    <dbReference type="NCBI Taxonomy" id="671077"/>
    <lineage>
        <taxon>Bacteria</taxon>
        <taxon>Bacillati</taxon>
        <taxon>Bacillota</taxon>
        <taxon>Clostridia</taxon>
        <taxon>Eubacteriales</taxon>
        <taxon>Symbiobacteriaceae</taxon>
        <taxon>Caldinitratiruptor</taxon>
    </lineage>
</organism>
<feature type="region of interest" description="Disordered" evidence="1">
    <location>
        <begin position="41"/>
        <end position="62"/>
    </location>
</feature>
<dbReference type="RefSeq" id="WP_264841854.1">
    <property type="nucleotide sequence ID" value="NZ_AP025628.1"/>
</dbReference>
<evidence type="ECO:0000256" key="1">
    <source>
        <dbReference type="SAM" id="MobiDB-lite"/>
    </source>
</evidence>
<dbReference type="InterPro" id="IPR011017">
    <property type="entry name" value="TRASH_dom"/>
</dbReference>
<evidence type="ECO:0000313" key="4">
    <source>
        <dbReference type="Proteomes" id="UP001163687"/>
    </source>
</evidence>
<reference evidence="3" key="1">
    <citation type="submission" date="2022-03" db="EMBL/GenBank/DDBJ databases">
        <title>Complete genome sequence of Caldinitratiruptor microaerophilus.</title>
        <authorList>
            <person name="Mukaiyama R."/>
            <person name="Nishiyama T."/>
            <person name="Ueda K."/>
        </authorList>
    </citation>
    <scope>NUCLEOTIDE SEQUENCE</scope>
    <source>
        <strain evidence="3">JCM 16183</strain>
    </source>
</reference>
<dbReference type="KEGG" id="cmic:caldi_22730"/>
<keyword evidence="4" id="KW-1185">Reference proteome</keyword>
<proteinExistence type="predicted"/>
<dbReference type="Proteomes" id="UP001163687">
    <property type="component" value="Chromosome"/>
</dbReference>
<dbReference type="InterPro" id="IPR009078">
    <property type="entry name" value="Ferritin-like_SF"/>
</dbReference>
<dbReference type="SUPFAM" id="SSF47240">
    <property type="entry name" value="Ferritin-like"/>
    <property type="match status" value="1"/>
</dbReference>
<evidence type="ECO:0000313" key="3">
    <source>
        <dbReference type="EMBL" id="BDG61183.1"/>
    </source>
</evidence>
<dbReference type="InterPro" id="IPR012348">
    <property type="entry name" value="RNR-like"/>
</dbReference>
<sequence length="62" mass="6769">MAKDPVCGMEVEPAKAAATSEHQGQTYYFCSPMCKTKFEQNPGKYLGKEEGGHGQRGHGHRA</sequence>
<protein>
    <submittedName>
        <fullName evidence="3">YHS domain-containing protein</fullName>
    </submittedName>
</protein>
<dbReference type="GO" id="GO:0016491">
    <property type="term" value="F:oxidoreductase activity"/>
    <property type="evidence" value="ECO:0007669"/>
    <property type="project" value="InterPro"/>
</dbReference>
<name>A0AA35CMN6_9FIRM</name>
<dbReference type="SMART" id="SM00746">
    <property type="entry name" value="TRASH"/>
    <property type="match status" value="1"/>
</dbReference>
<accession>A0AA35CMN6</accession>
<feature type="domain" description="TRASH" evidence="2">
    <location>
        <begin position="4"/>
        <end position="42"/>
    </location>
</feature>
<dbReference type="EMBL" id="AP025628">
    <property type="protein sequence ID" value="BDG61183.1"/>
    <property type="molecule type" value="Genomic_DNA"/>
</dbReference>
<evidence type="ECO:0000259" key="2">
    <source>
        <dbReference type="SMART" id="SM00746"/>
    </source>
</evidence>
<gene>
    <name evidence="3" type="ORF">caldi_22730</name>
</gene>
<dbReference type="Pfam" id="PF04945">
    <property type="entry name" value="YHS"/>
    <property type="match status" value="1"/>
</dbReference>